<evidence type="ECO:0000313" key="15">
    <source>
        <dbReference type="EMBL" id="AJA11108.1"/>
    </source>
</evidence>
<evidence type="ECO:0000256" key="7">
    <source>
        <dbReference type="ARBA" id="ARBA00022857"/>
    </source>
</evidence>
<feature type="binding site" evidence="13">
    <location>
        <position position="54"/>
    </location>
    <ligand>
        <name>Zn(2+)</name>
        <dbReference type="ChEBI" id="CHEBI:29105"/>
        <note>catalytic</note>
    </ligand>
</feature>
<dbReference type="AlphaFoldDB" id="A0A0A7PPF7"/>
<dbReference type="CDD" id="cd01284">
    <property type="entry name" value="Riboflavin_deaminase-reductase"/>
    <property type="match status" value="1"/>
</dbReference>
<feature type="binding site" evidence="12">
    <location>
        <begin position="255"/>
        <end position="261"/>
    </location>
    <ligand>
        <name>NADP(+)</name>
        <dbReference type="ChEBI" id="CHEBI:58349"/>
    </ligand>
</feature>
<feature type="binding site" evidence="13">
    <location>
        <position position="79"/>
    </location>
    <ligand>
        <name>Zn(2+)</name>
        <dbReference type="ChEBI" id="CHEBI:29105"/>
        <note>catalytic</note>
    </ligand>
</feature>
<evidence type="ECO:0000256" key="1">
    <source>
        <dbReference type="ARBA" id="ARBA00002151"/>
    </source>
</evidence>
<keyword evidence="10 13" id="KW-0862">Zinc</keyword>
<feature type="active site" description="Proton donor" evidence="11">
    <location>
        <position position="56"/>
    </location>
</feature>
<keyword evidence="10" id="KW-0378">Hydrolase</keyword>
<keyword evidence="9" id="KW-0511">Multifunctional enzyme</keyword>
<feature type="binding site" evidence="12">
    <location>
        <position position="175"/>
    </location>
    <ligand>
        <name>NADP(+)</name>
        <dbReference type="ChEBI" id="CHEBI:58349"/>
    </ligand>
</feature>
<feature type="binding site" evidence="12">
    <location>
        <position position="212"/>
    </location>
    <ligand>
        <name>substrate</name>
    </ligand>
</feature>
<feature type="binding site" evidence="12">
    <location>
        <position position="253"/>
    </location>
    <ligand>
        <name>substrate</name>
    </ligand>
</feature>
<dbReference type="GO" id="GO:0046872">
    <property type="term" value="F:metal ion binding"/>
    <property type="evidence" value="ECO:0007669"/>
    <property type="project" value="UniProtKB-KW"/>
</dbReference>
<comment type="similarity">
    <text evidence="5 10">In the C-terminal section; belongs to the HTP reductase family.</text>
</comment>
<evidence type="ECO:0000256" key="2">
    <source>
        <dbReference type="ARBA" id="ARBA00004882"/>
    </source>
</evidence>
<accession>A0A0A7PPF7</accession>
<dbReference type="Proteomes" id="UP000030907">
    <property type="component" value="Chromosome"/>
</dbReference>
<dbReference type="InterPro" id="IPR004794">
    <property type="entry name" value="Eubact_RibD"/>
</dbReference>
<keyword evidence="6 10" id="KW-0686">Riboflavin biosynthesis</keyword>
<dbReference type="SUPFAM" id="SSF53927">
    <property type="entry name" value="Cytidine deaminase-like"/>
    <property type="match status" value="1"/>
</dbReference>
<dbReference type="STRING" id="1515612.SKP52_21225"/>
<dbReference type="Gene3D" id="3.40.430.10">
    <property type="entry name" value="Dihydrofolate Reductase, subunit A"/>
    <property type="match status" value="2"/>
</dbReference>
<evidence type="ECO:0000256" key="11">
    <source>
        <dbReference type="PIRSR" id="PIRSR006769-1"/>
    </source>
</evidence>
<keyword evidence="8 10" id="KW-0560">Oxidoreductase</keyword>
<evidence type="ECO:0000256" key="4">
    <source>
        <dbReference type="ARBA" id="ARBA00005259"/>
    </source>
</evidence>
<keyword evidence="16" id="KW-1185">Reference proteome</keyword>
<evidence type="ECO:0000256" key="6">
    <source>
        <dbReference type="ARBA" id="ARBA00022619"/>
    </source>
</evidence>
<dbReference type="InterPro" id="IPR002125">
    <property type="entry name" value="CMP_dCMP_dom"/>
</dbReference>
<dbReference type="PANTHER" id="PTHR38011:SF7">
    <property type="entry name" value="2,5-DIAMINO-6-RIBOSYLAMINO-4(3H)-PYRIMIDINONE 5'-PHOSPHATE REDUCTASE"/>
    <property type="match status" value="1"/>
</dbReference>
<comment type="catalytic activity">
    <reaction evidence="10">
        <text>5-amino-6-(5-phospho-D-ribitylamino)uracil + NADP(+) = 5-amino-6-(5-phospho-D-ribosylamino)uracil + NADPH + H(+)</text>
        <dbReference type="Rhea" id="RHEA:17845"/>
        <dbReference type="ChEBI" id="CHEBI:15378"/>
        <dbReference type="ChEBI" id="CHEBI:57783"/>
        <dbReference type="ChEBI" id="CHEBI:58349"/>
        <dbReference type="ChEBI" id="CHEBI:58421"/>
        <dbReference type="ChEBI" id="CHEBI:58453"/>
        <dbReference type="EC" id="1.1.1.193"/>
    </reaction>
</comment>
<evidence type="ECO:0000313" key="16">
    <source>
        <dbReference type="Proteomes" id="UP000030907"/>
    </source>
</evidence>
<protein>
    <recommendedName>
        <fullName evidence="10">Riboflavin biosynthesis protein RibD</fullName>
    </recommendedName>
    <domain>
        <recommendedName>
            <fullName evidence="10">Diaminohydroxyphosphoribosylaminopyrimidine deaminase</fullName>
            <shortName evidence="10">DRAP deaminase</shortName>
            <ecNumber evidence="10">3.5.4.26</ecNumber>
        </recommendedName>
        <alternativeName>
            <fullName evidence="10">Riboflavin-specific deaminase</fullName>
        </alternativeName>
    </domain>
    <domain>
        <recommendedName>
            <fullName evidence="10">5-amino-6-(5-phosphoribosylamino)uracil reductase</fullName>
            <ecNumber evidence="10">1.1.1.193</ecNumber>
        </recommendedName>
        <alternativeName>
            <fullName evidence="10">HTP reductase</fullName>
        </alternativeName>
    </domain>
</protein>
<feature type="binding site" evidence="13">
    <location>
        <position position="89"/>
    </location>
    <ligand>
        <name>Zn(2+)</name>
        <dbReference type="ChEBI" id="CHEBI:29105"/>
        <note>catalytic</note>
    </ligand>
</feature>
<dbReference type="EC" id="3.5.4.26" evidence="10"/>
<dbReference type="PROSITE" id="PS51747">
    <property type="entry name" value="CYT_DCMP_DEAMINASES_2"/>
    <property type="match status" value="1"/>
</dbReference>
<dbReference type="GO" id="GO:0008835">
    <property type="term" value="F:diaminohydroxyphosphoribosylaminopyrimidine deaminase activity"/>
    <property type="evidence" value="ECO:0007669"/>
    <property type="project" value="UniProtKB-EC"/>
</dbReference>
<dbReference type="SUPFAM" id="SSF53597">
    <property type="entry name" value="Dihydrofolate reductase-like"/>
    <property type="match status" value="1"/>
</dbReference>
<dbReference type="InterPro" id="IPR050765">
    <property type="entry name" value="Riboflavin_Biosynth_HTPR"/>
</dbReference>
<evidence type="ECO:0000256" key="8">
    <source>
        <dbReference type="ARBA" id="ARBA00023002"/>
    </source>
</evidence>
<evidence type="ECO:0000256" key="10">
    <source>
        <dbReference type="PIRNR" id="PIRNR006769"/>
    </source>
</evidence>
<comment type="function">
    <text evidence="1 10">Converts 2,5-diamino-6-(ribosylamino)-4(3h)-pyrimidinone 5'-phosphate into 5-amino-6-(ribosylamino)-2,4(1h,3h)-pyrimidinedione 5'-phosphate.</text>
</comment>
<dbReference type="EC" id="1.1.1.193" evidence="10"/>
<organism evidence="15 16">
    <name type="scientific">Sphingopyxis fribergensis</name>
    <dbReference type="NCBI Taxonomy" id="1515612"/>
    <lineage>
        <taxon>Bacteria</taxon>
        <taxon>Pseudomonadati</taxon>
        <taxon>Pseudomonadota</taxon>
        <taxon>Alphaproteobacteria</taxon>
        <taxon>Sphingomonadales</taxon>
        <taxon>Sphingomonadaceae</taxon>
        <taxon>Sphingopyxis</taxon>
    </lineage>
</organism>
<feature type="binding site" evidence="12">
    <location>
        <position position="173"/>
    </location>
    <ligand>
        <name>substrate</name>
    </ligand>
</feature>
<reference evidence="15 16" key="1">
    <citation type="journal article" date="2015" name="Int. J. Syst. Evol. Microbiol.">
        <title>Description of Sphingopyxis fribergensis sp. nov. - a soil bacterium with the ability to degrade styrene and phenylacetic acid.</title>
        <authorList>
            <person name="Oelschlagel M."/>
            <person name="Ruckert C."/>
            <person name="Kalinowski J."/>
            <person name="Schmidt G."/>
            <person name="Schlomann M."/>
            <person name="Tischler D."/>
        </authorList>
    </citation>
    <scope>NUCLEOTIDE SEQUENCE [LARGE SCALE GENOMIC DNA]</scope>
    <source>
        <strain evidence="15 16">Kp5.2</strain>
    </source>
</reference>
<dbReference type="GO" id="GO:0008703">
    <property type="term" value="F:5-amino-6-(5-phosphoribosylamino)uracil reductase activity"/>
    <property type="evidence" value="ECO:0007669"/>
    <property type="project" value="UniProtKB-EC"/>
</dbReference>
<feature type="binding site" evidence="12">
    <location>
        <position position="201"/>
    </location>
    <ligand>
        <name>NADP(+)</name>
        <dbReference type="ChEBI" id="CHEBI:58349"/>
    </ligand>
</feature>
<keyword evidence="10 13" id="KW-0479">Metal-binding</keyword>
<dbReference type="GO" id="GO:0009231">
    <property type="term" value="P:riboflavin biosynthetic process"/>
    <property type="evidence" value="ECO:0007669"/>
    <property type="project" value="UniProtKB-UniPathway"/>
</dbReference>
<sequence length="324" mass="34003">MQRGPADADWMAVAIALSRRGRPVSAPNPNVGCLIVKEGKVVARGWTQPGGRPHAEAMALGVAGDAARGATAYVSLEPCAHASPRGPACSDSLIAAGIARVVIAAQDPDPRTDGNGIARLQAAGIEVVFNMLPAEARAVMAPWWTRHTEGRPFVTLKLATSLDGCIARADGSSRWITGDRARAHGHLERASHQAILVGRGTLAADAPRLDVRLSGLEDRSPKKLLLTTGEAPEGWTAIASPQAIDDVDSVLVEGGAGAASAFLAADRVDRLLLYRAPILIGRGKPALADIGLADLADAHGRWRLSDSRMLGSDRLDVYERAREG</sequence>
<dbReference type="Gene3D" id="3.40.140.10">
    <property type="entry name" value="Cytidine Deaminase, domain 2"/>
    <property type="match status" value="1"/>
</dbReference>
<gene>
    <name evidence="15" type="ORF">SKP52_21225</name>
</gene>
<evidence type="ECO:0000256" key="3">
    <source>
        <dbReference type="ARBA" id="ARBA00004910"/>
    </source>
</evidence>
<dbReference type="PIRSF" id="PIRSF006769">
    <property type="entry name" value="RibD"/>
    <property type="match status" value="1"/>
</dbReference>
<comment type="pathway">
    <text evidence="3 10">Cofactor biosynthesis; riboflavin biosynthesis; 5-amino-6-(D-ribitylamino)uracil from GTP: step 3/4.</text>
</comment>
<feature type="binding site" evidence="12">
    <location>
        <position position="209"/>
    </location>
    <ligand>
        <name>substrate</name>
    </ligand>
</feature>
<evidence type="ECO:0000256" key="12">
    <source>
        <dbReference type="PIRSR" id="PIRSR006769-2"/>
    </source>
</evidence>
<evidence type="ECO:0000256" key="9">
    <source>
        <dbReference type="ARBA" id="ARBA00023268"/>
    </source>
</evidence>
<evidence type="ECO:0000256" key="13">
    <source>
        <dbReference type="PIRSR" id="PIRSR006769-3"/>
    </source>
</evidence>
<dbReference type="NCBIfam" id="TIGR00326">
    <property type="entry name" value="eubact_ribD"/>
    <property type="match status" value="1"/>
</dbReference>
<name>A0A0A7PPF7_9SPHN</name>
<comment type="catalytic activity">
    <reaction evidence="10">
        <text>2,5-diamino-6-hydroxy-4-(5-phosphoribosylamino)-pyrimidine + H2O + H(+) = 5-amino-6-(5-phospho-D-ribosylamino)uracil + NH4(+)</text>
        <dbReference type="Rhea" id="RHEA:21868"/>
        <dbReference type="ChEBI" id="CHEBI:15377"/>
        <dbReference type="ChEBI" id="CHEBI:15378"/>
        <dbReference type="ChEBI" id="CHEBI:28938"/>
        <dbReference type="ChEBI" id="CHEBI:58453"/>
        <dbReference type="ChEBI" id="CHEBI:58614"/>
        <dbReference type="EC" id="3.5.4.26"/>
    </reaction>
</comment>
<keyword evidence="7 10" id="KW-0521">NADP</keyword>
<dbReference type="InterPro" id="IPR002734">
    <property type="entry name" value="RibDG_C"/>
</dbReference>
<dbReference type="Pfam" id="PF01872">
    <property type="entry name" value="RibD_C"/>
    <property type="match status" value="2"/>
</dbReference>
<comment type="cofactor">
    <cofactor evidence="10 13">
        <name>Zn(2+)</name>
        <dbReference type="ChEBI" id="CHEBI:29105"/>
    </cofactor>
    <text evidence="10 13">Binds 1 zinc ion.</text>
</comment>
<evidence type="ECO:0000256" key="5">
    <source>
        <dbReference type="ARBA" id="ARBA00007417"/>
    </source>
</evidence>
<comment type="similarity">
    <text evidence="4 10">In the N-terminal section; belongs to the cytidine and deoxycytidylate deaminase family.</text>
</comment>
<dbReference type="EMBL" id="CP009122">
    <property type="protein sequence ID" value="AJA11108.1"/>
    <property type="molecule type" value="Genomic_DNA"/>
</dbReference>
<dbReference type="UniPathway" id="UPA00275">
    <property type="reaction ID" value="UER00401"/>
</dbReference>
<comment type="pathway">
    <text evidence="2 10">Cofactor biosynthesis; riboflavin biosynthesis; 5-amino-6-(D-ribitylamino)uracil from GTP: step 2/4.</text>
</comment>
<feature type="binding site" evidence="12">
    <location>
        <position position="189"/>
    </location>
    <ligand>
        <name>substrate</name>
    </ligand>
</feature>
<dbReference type="KEGG" id="sphk:SKP52_21225"/>
<dbReference type="Pfam" id="PF00383">
    <property type="entry name" value="dCMP_cyt_deam_1"/>
    <property type="match status" value="1"/>
</dbReference>
<evidence type="ECO:0000259" key="14">
    <source>
        <dbReference type="PROSITE" id="PS51747"/>
    </source>
</evidence>
<feature type="binding site" evidence="12">
    <location>
        <position position="228"/>
    </location>
    <ligand>
        <name>NADP(+)</name>
        <dbReference type="ChEBI" id="CHEBI:58349"/>
    </ligand>
</feature>
<feature type="domain" description="CMP/dCMP-type deaminase" evidence="14">
    <location>
        <begin position="5"/>
        <end position="127"/>
    </location>
</feature>
<dbReference type="PANTHER" id="PTHR38011">
    <property type="entry name" value="DIHYDROFOLATE REDUCTASE FAMILY PROTEIN (AFU_ORTHOLOGUE AFUA_8G06820)"/>
    <property type="match status" value="1"/>
</dbReference>
<feature type="binding site" evidence="12">
    <location>
        <position position="205"/>
    </location>
    <ligand>
        <name>NADP(+)</name>
        <dbReference type="ChEBI" id="CHEBI:58349"/>
    </ligand>
</feature>
<proteinExistence type="inferred from homology"/>
<dbReference type="InterPro" id="IPR024072">
    <property type="entry name" value="DHFR-like_dom_sf"/>
</dbReference>
<feature type="binding site" evidence="12">
    <location>
        <position position="159"/>
    </location>
    <ligand>
        <name>NADP(+)</name>
        <dbReference type="ChEBI" id="CHEBI:58349"/>
    </ligand>
</feature>
<dbReference type="HOGENOM" id="CLU_036590_1_0_5"/>
<dbReference type="InterPro" id="IPR016193">
    <property type="entry name" value="Cytidine_deaminase-like"/>
</dbReference>